<organism evidence="1 2">
    <name type="scientific">Bauhinia variegata</name>
    <name type="common">Purple orchid tree</name>
    <name type="synonym">Phanera variegata</name>
    <dbReference type="NCBI Taxonomy" id="167791"/>
    <lineage>
        <taxon>Eukaryota</taxon>
        <taxon>Viridiplantae</taxon>
        <taxon>Streptophyta</taxon>
        <taxon>Embryophyta</taxon>
        <taxon>Tracheophyta</taxon>
        <taxon>Spermatophyta</taxon>
        <taxon>Magnoliopsida</taxon>
        <taxon>eudicotyledons</taxon>
        <taxon>Gunneridae</taxon>
        <taxon>Pentapetalae</taxon>
        <taxon>rosids</taxon>
        <taxon>fabids</taxon>
        <taxon>Fabales</taxon>
        <taxon>Fabaceae</taxon>
        <taxon>Cercidoideae</taxon>
        <taxon>Cercideae</taxon>
        <taxon>Bauhiniinae</taxon>
        <taxon>Bauhinia</taxon>
    </lineage>
</organism>
<evidence type="ECO:0000313" key="1">
    <source>
        <dbReference type="EMBL" id="KAI4352421.1"/>
    </source>
</evidence>
<protein>
    <submittedName>
        <fullName evidence="1">Uncharacterized protein</fullName>
    </submittedName>
</protein>
<gene>
    <name evidence="1" type="ORF">L6164_006675</name>
</gene>
<comment type="caution">
    <text evidence="1">The sequence shown here is derived from an EMBL/GenBank/DDBJ whole genome shotgun (WGS) entry which is preliminary data.</text>
</comment>
<sequence>MMNLRLFCLLFLVLQGQFSFYVNSLSPPDDCAVNCGSMDKSNNRSWIADVNSELFSLVEPPNQQHSDIASTAQPYLKIPYGTARLSHSEFTYSFAVTGGEKCVRLYFYPASYHNLNRSDSFFSVSSGGNTPLPDFNASYAADNDSDPEKTVSEEFCVNVDSGQRLNVTFTPCQTHTGAYAFVNGIQVVSAVSDQRSLCSCWSTKRKTRLIVITMVSLSGLVLMFAIGFLILKQRIKKARVKAHMDNMDPEMLSSHKIKSSLRSAPCRYFSIDEIRIATVNFDDVFLIGVGGFGKVYKGFIDEGTTPVAIKRSNPKLGQGLSEFETEIEMLSQLSHPHLVSLIGYCNDDDEMILVYDFMANGTLRDHLYGSTNPPLSWKQRLESCIGAARGLVHLHRGGKNNIIHRDVKTSNILLDEQWVTKVSDFGLSKIGPSGESKTHITTLVRGSQGYLDPQYYKSQHLTEKSDVYSFGVVLLEVLCGRPPLLRAMEKTKSQGSLVEWARKCHIDGVIDQIVDPVLKGNIATECLSKFIDVALKCLTHDRHQRPPMSDVVEGLEYALQLQEGREDTKISSCHNEGTTDQSL</sequence>
<accession>A0ACB9PV58</accession>
<proteinExistence type="predicted"/>
<name>A0ACB9PV58_BAUVA</name>
<dbReference type="Proteomes" id="UP000828941">
    <property type="component" value="Chromosome 3"/>
</dbReference>
<dbReference type="EMBL" id="CM039428">
    <property type="protein sequence ID" value="KAI4352421.1"/>
    <property type="molecule type" value="Genomic_DNA"/>
</dbReference>
<evidence type="ECO:0000313" key="2">
    <source>
        <dbReference type="Proteomes" id="UP000828941"/>
    </source>
</evidence>
<keyword evidence="2" id="KW-1185">Reference proteome</keyword>
<reference evidence="1 2" key="1">
    <citation type="journal article" date="2022" name="DNA Res.">
        <title>Chromosomal-level genome assembly of the orchid tree Bauhinia variegata (Leguminosae; Cercidoideae) supports the allotetraploid origin hypothesis of Bauhinia.</title>
        <authorList>
            <person name="Zhong Y."/>
            <person name="Chen Y."/>
            <person name="Zheng D."/>
            <person name="Pang J."/>
            <person name="Liu Y."/>
            <person name="Luo S."/>
            <person name="Meng S."/>
            <person name="Qian L."/>
            <person name="Wei D."/>
            <person name="Dai S."/>
            <person name="Zhou R."/>
        </authorList>
    </citation>
    <scope>NUCLEOTIDE SEQUENCE [LARGE SCALE GENOMIC DNA]</scope>
    <source>
        <strain evidence="1">BV-YZ2020</strain>
    </source>
</reference>